<name>A0A518FRV6_9PLAN</name>
<evidence type="ECO:0000313" key="2">
    <source>
        <dbReference type="Proteomes" id="UP000320839"/>
    </source>
</evidence>
<gene>
    <name evidence="1" type="ORF">Pan153_37410</name>
</gene>
<dbReference type="Proteomes" id="UP000320839">
    <property type="component" value="Chromosome"/>
</dbReference>
<dbReference type="EMBL" id="CP036317">
    <property type="protein sequence ID" value="QDV19078.1"/>
    <property type="molecule type" value="Genomic_DNA"/>
</dbReference>
<accession>A0A518FRV6</accession>
<dbReference type="OrthoDB" id="286511at2"/>
<reference evidence="1 2" key="1">
    <citation type="submission" date="2019-02" db="EMBL/GenBank/DDBJ databases">
        <title>Deep-cultivation of Planctomycetes and their phenomic and genomic characterization uncovers novel biology.</title>
        <authorList>
            <person name="Wiegand S."/>
            <person name="Jogler M."/>
            <person name="Boedeker C."/>
            <person name="Pinto D."/>
            <person name="Vollmers J."/>
            <person name="Rivas-Marin E."/>
            <person name="Kohn T."/>
            <person name="Peeters S.H."/>
            <person name="Heuer A."/>
            <person name="Rast P."/>
            <person name="Oberbeckmann S."/>
            <person name="Bunk B."/>
            <person name="Jeske O."/>
            <person name="Meyerdierks A."/>
            <person name="Storesund J.E."/>
            <person name="Kallscheuer N."/>
            <person name="Luecker S."/>
            <person name="Lage O.M."/>
            <person name="Pohl T."/>
            <person name="Merkel B.J."/>
            <person name="Hornburger P."/>
            <person name="Mueller R.-W."/>
            <person name="Bruemmer F."/>
            <person name="Labrenz M."/>
            <person name="Spormann A.M."/>
            <person name="Op den Camp H."/>
            <person name="Overmann J."/>
            <person name="Amann R."/>
            <person name="Jetten M.S.M."/>
            <person name="Mascher T."/>
            <person name="Medema M.H."/>
            <person name="Devos D.P."/>
            <person name="Kaster A.-K."/>
            <person name="Ovreas L."/>
            <person name="Rohde M."/>
            <person name="Galperin M.Y."/>
            <person name="Jogler C."/>
        </authorList>
    </citation>
    <scope>NUCLEOTIDE SEQUENCE [LARGE SCALE GENOMIC DNA]</scope>
    <source>
        <strain evidence="1 2">Pan153</strain>
    </source>
</reference>
<proteinExistence type="predicted"/>
<evidence type="ECO:0000313" key="1">
    <source>
        <dbReference type="EMBL" id="QDV19078.1"/>
    </source>
</evidence>
<dbReference type="AlphaFoldDB" id="A0A518FRV6"/>
<organism evidence="1 2">
    <name type="scientific">Gimesia panareensis</name>
    <dbReference type="NCBI Taxonomy" id="2527978"/>
    <lineage>
        <taxon>Bacteria</taxon>
        <taxon>Pseudomonadati</taxon>
        <taxon>Planctomycetota</taxon>
        <taxon>Planctomycetia</taxon>
        <taxon>Planctomycetales</taxon>
        <taxon>Planctomycetaceae</taxon>
        <taxon>Gimesia</taxon>
    </lineage>
</organism>
<dbReference type="RefSeq" id="WP_145457151.1">
    <property type="nucleotide sequence ID" value="NZ_CP036317.1"/>
</dbReference>
<protein>
    <submittedName>
        <fullName evidence="1">Uncharacterized protein</fullName>
    </submittedName>
</protein>
<sequence length="139" mass="15928">MCHPLILGSVEPLPTSQYVPAYEADDWHIYVRSIGKAQSLDAQAIFSTRDLYYIFARHTGDACGFWGNYDDAQDAREELSVFLERSLELVADLQLYVAETYFGNLGVIPKKFDFIGPSDIRTWFPGFLEGEFFQVIREE</sequence>